<dbReference type="KEGG" id="mgo:AFA91_24855"/>
<evidence type="ECO:0000256" key="2">
    <source>
        <dbReference type="ARBA" id="ARBA00023002"/>
    </source>
</evidence>
<reference evidence="5 6" key="1">
    <citation type="submission" date="2015-07" db="EMBL/GenBank/DDBJ databases">
        <title>Complete genome sequence of Mycobacterium goodii X7B, a facultative thermophilic biodesulfurizing bacterium.</title>
        <authorList>
            <person name="Yu B."/>
            <person name="Li F."/>
            <person name="Xu P."/>
        </authorList>
    </citation>
    <scope>NUCLEOTIDE SEQUENCE [LARGE SCALE GENOMIC DNA]</scope>
    <source>
        <strain evidence="5 6">X7B</strain>
    </source>
</reference>
<dbReference type="InterPro" id="IPR039697">
    <property type="entry name" value="Alcohol_dehydrogenase_Fe"/>
</dbReference>
<dbReference type="InterPro" id="IPR001670">
    <property type="entry name" value="ADH_Fe/GldA"/>
</dbReference>
<dbReference type="GO" id="GO:0004022">
    <property type="term" value="F:alcohol dehydrogenase (NAD+) activity"/>
    <property type="evidence" value="ECO:0007669"/>
    <property type="project" value="UniProtKB-ARBA"/>
</dbReference>
<dbReference type="AlphaFoldDB" id="A0A0K0XB45"/>
<evidence type="ECO:0000256" key="1">
    <source>
        <dbReference type="ARBA" id="ARBA00007358"/>
    </source>
</evidence>
<keyword evidence="2" id="KW-0560">Oxidoreductase</keyword>
<dbReference type="STRING" id="134601.AFA91_24855"/>
<dbReference type="Pfam" id="PF00465">
    <property type="entry name" value="Fe-ADH"/>
    <property type="match status" value="1"/>
</dbReference>
<evidence type="ECO:0000259" key="4">
    <source>
        <dbReference type="Pfam" id="PF25137"/>
    </source>
</evidence>
<gene>
    <name evidence="5" type="ORF">AFA91_24855</name>
</gene>
<dbReference type="Gene3D" id="3.40.50.1970">
    <property type="match status" value="1"/>
</dbReference>
<feature type="domain" description="Fe-containing alcohol dehydrogenase-like C-terminal" evidence="4">
    <location>
        <begin position="206"/>
        <end position="415"/>
    </location>
</feature>
<evidence type="ECO:0000313" key="5">
    <source>
        <dbReference type="EMBL" id="AKS34582.1"/>
    </source>
</evidence>
<sequence length="425" mass="44813">MNTPVVTAFQTGTDRTENSLGLGLLRQPATVLFGPGQRRQLPRLVASIGRRVLMVTDARMAASPEFAVITDALAARGVAVEVYAGTEPDLPRRNVTDITERFGRDDLDVIVGIGGGSCMDLAKVASVVLAHGGDVRDYYGEFLVPGPGCPVITVPTTGGTGAEVTCISVIYDEDKGMKVGVASPHLEATAAVIDPELTLTCPPGLTAAAGADALSHLIESFTGRAKNPGPDDLATKLYAGKNLLADTYARTGLALLDSSLPAVASRPDDLQARSDTLFGAYCAGMAINTAGTAGAHAIQSPIGNLTHTPHGFGISALLPYVMRYNLPTRVPEFAEIGRILGVVGDTDSQLTQARRAIERIEQILATLGAPLDLRTLGLQPRDFGFVAEQAMLATRLTANNPRELSVDAVRGILERGYDGDRSWWQ</sequence>
<evidence type="ECO:0000313" key="6">
    <source>
        <dbReference type="Proteomes" id="UP000062255"/>
    </source>
</evidence>
<dbReference type="Proteomes" id="UP000062255">
    <property type="component" value="Chromosome"/>
</dbReference>
<accession>A0A0K0XB45</accession>
<organism evidence="5 6">
    <name type="scientific">Mycolicibacterium goodii</name>
    <name type="common">Mycobacterium goodii</name>
    <dbReference type="NCBI Taxonomy" id="134601"/>
    <lineage>
        <taxon>Bacteria</taxon>
        <taxon>Bacillati</taxon>
        <taxon>Actinomycetota</taxon>
        <taxon>Actinomycetes</taxon>
        <taxon>Mycobacteriales</taxon>
        <taxon>Mycobacteriaceae</taxon>
        <taxon>Mycolicibacterium</taxon>
    </lineage>
</organism>
<name>A0A0K0XB45_MYCGD</name>
<dbReference type="GO" id="GO:0046872">
    <property type="term" value="F:metal ion binding"/>
    <property type="evidence" value="ECO:0007669"/>
    <property type="project" value="InterPro"/>
</dbReference>
<protein>
    <submittedName>
        <fullName evidence="5">Alcohol dehydrogenase</fullName>
    </submittedName>
</protein>
<dbReference type="FunFam" id="3.40.50.1970:FF:000003">
    <property type="entry name" value="Alcohol dehydrogenase, iron-containing"/>
    <property type="match status" value="1"/>
</dbReference>
<dbReference type="PATRIC" id="fig|134601.6.peg.5138"/>
<dbReference type="OrthoDB" id="323926at2"/>
<dbReference type="PANTHER" id="PTHR11496:SF102">
    <property type="entry name" value="ALCOHOL DEHYDROGENASE 4"/>
    <property type="match status" value="1"/>
</dbReference>
<dbReference type="SUPFAM" id="SSF56796">
    <property type="entry name" value="Dehydroquinate synthase-like"/>
    <property type="match status" value="1"/>
</dbReference>
<dbReference type="Pfam" id="PF25137">
    <property type="entry name" value="ADH_Fe_C"/>
    <property type="match status" value="1"/>
</dbReference>
<dbReference type="RefSeq" id="WP_049747037.1">
    <property type="nucleotide sequence ID" value="NZ_CP012150.1"/>
</dbReference>
<proteinExistence type="inferred from homology"/>
<dbReference type="InterPro" id="IPR056798">
    <property type="entry name" value="ADH_Fe_C"/>
</dbReference>
<dbReference type="Gene3D" id="1.20.1090.10">
    <property type="entry name" value="Dehydroquinate synthase-like - alpha domain"/>
    <property type="match status" value="1"/>
</dbReference>
<dbReference type="PANTHER" id="PTHR11496">
    <property type="entry name" value="ALCOHOL DEHYDROGENASE"/>
    <property type="match status" value="1"/>
</dbReference>
<dbReference type="CDD" id="cd08191">
    <property type="entry name" value="Fe-ADH-like"/>
    <property type="match status" value="1"/>
</dbReference>
<evidence type="ECO:0000259" key="3">
    <source>
        <dbReference type="Pfam" id="PF00465"/>
    </source>
</evidence>
<comment type="similarity">
    <text evidence="1">Belongs to the iron-containing alcohol dehydrogenase family.</text>
</comment>
<dbReference type="EMBL" id="CP012150">
    <property type="protein sequence ID" value="AKS34582.1"/>
    <property type="molecule type" value="Genomic_DNA"/>
</dbReference>
<feature type="domain" description="Alcohol dehydrogenase iron-type/glycerol dehydrogenase GldA" evidence="3">
    <location>
        <begin position="28"/>
        <end position="195"/>
    </location>
</feature>